<dbReference type="PROSITE" id="PS51669">
    <property type="entry name" value="4FE4S_MOW_BIS_MGD"/>
    <property type="match status" value="1"/>
</dbReference>
<evidence type="ECO:0000259" key="19">
    <source>
        <dbReference type="PROSITE" id="PS51379"/>
    </source>
</evidence>
<evidence type="ECO:0000259" key="18">
    <source>
        <dbReference type="PROSITE" id="PS51085"/>
    </source>
</evidence>
<dbReference type="InterPro" id="IPR017896">
    <property type="entry name" value="4Fe4S_Fe-S-bd"/>
</dbReference>
<dbReference type="GO" id="GO:0043546">
    <property type="term" value="F:molybdopterin cofactor binding"/>
    <property type="evidence" value="ECO:0007669"/>
    <property type="project" value="InterPro"/>
</dbReference>
<dbReference type="PATRIC" id="fig|1423734.3.peg.1790"/>
<dbReference type="STRING" id="1423734.FC83_GL001771"/>
<keyword evidence="11" id="KW-1278">Translocase</keyword>
<evidence type="ECO:0000256" key="1">
    <source>
        <dbReference type="ARBA" id="ARBA00001942"/>
    </source>
</evidence>
<name>A0A0R1XRJ5_9LACO</name>
<dbReference type="CDD" id="cd00207">
    <property type="entry name" value="fer2"/>
    <property type="match status" value="1"/>
</dbReference>
<dbReference type="InterPro" id="IPR006657">
    <property type="entry name" value="MoPterin_dinucl-bd_dom"/>
</dbReference>
<dbReference type="Pfam" id="PF01568">
    <property type="entry name" value="Molydop_binding"/>
    <property type="match status" value="1"/>
</dbReference>
<dbReference type="GO" id="GO:0015942">
    <property type="term" value="P:formate metabolic process"/>
    <property type="evidence" value="ECO:0007669"/>
    <property type="project" value="InterPro"/>
</dbReference>
<evidence type="ECO:0000256" key="6">
    <source>
        <dbReference type="ARBA" id="ARBA00022485"/>
    </source>
</evidence>
<dbReference type="InterPro" id="IPR017900">
    <property type="entry name" value="4Fe4S_Fe_S_CS"/>
</dbReference>
<dbReference type="InterPro" id="IPR001041">
    <property type="entry name" value="2Fe-2S_ferredoxin-type"/>
</dbReference>
<dbReference type="InterPro" id="IPR041925">
    <property type="entry name" value="CT_Formate-Dh_H"/>
</dbReference>
<dbReference type="Gene3D" id="3.10.20.740">
    <property type="match status" value="1"/>
</dbReference>
<keyword evidence="6" id="KW-0004">4Fe-4S</keyword>
<dbReference type="GO" id="GO:0051539">
    <property type="term" value="F:4 iron, 4 sulfur cluster binding"/>
    <property type="evidence" value="ECO:0007669"/>
    <property type="project" value="UniProtKB-KW"/>
</dbReference>
<dbReference type="NCBIfam" id="TIGR01591">
    <property type="entry name" value="Fdh-alpha"/>
    <property type="match status" value="1"/>
</dbReference>
<evidence type="ECO:0000256" key="5">
    <source>
        <dbReference type="ARBA" id="ARBA00007023"/>
    </source>
</evidence>
<keyword evidence="7" id="KW-0500">Molybdenum</keyword>
<dbReference type="PROSITE" id="PS51839">
    <property type="entry name" value="4FE4S_HC3"/>
    <property type="match status" value="1"/>
</dbReference>
<comment type="cofactor">
    <cofactor evidence="1">
        <name>Mo-bis(molybdopterin guanine dinucleotide)</name>
        <dbReference type="ChEBI" id="CHEBI:60539"/>
    </cofactor>
</comment>
<feature type="domain" description="2Fe-2S ferredoxin-type" evidence="18">
    <location>
        <begin position="9"/>
        <end position="89"/>
    </location>
</feature>
<evidence type="ECO:0000256" key="15">
    <source>
        <dbReference type="ARBA" id="ARBA00023027"/>
    </source>
</evidence>
<dbReference type="PANTHER" id="PTHR43105:SF14">
    <property type="entry name" value="FORMATE DEHYDROGENASE H"/>
    <property type="match status" value="1"/>
</dbReference>
<evidence type="ECO:0000256" key="11">
    <source>
        <dbReference type="ARBA" id="ARBA00022967"/>
    </source>
</evidence>
<keyword evidence="12" id="KW-0560">Oxidoreductase</keyword>
<dbReference type="PROSITE" id="PS00641">
    <property type="entry name" value="COMPLEX1_75K_1"/>
    <property type="match status" value="1"/>
</dbReference>
<keyword evidence="8" id="KW-0001">2Fe-2S</keyword>
<proteinExistence type="inferred from homology"/>
<dbReference type="PANTHER" id="PTHR43105">
    <property type="entry name" value="RESPIRATORY NITRATE REDUCTASE"/>
    <property type="match status" value="1"/>
</dbReference>
<keyword evidence="14" id="KW-0411">Iron-sulfur</keyword>
<comment type="caution">
    <text evidence="22">The sequence shown here is derived from an EMBL/GenBank/DDBJ whole genome shotgun (WGS) entry which is preliminary data.</text>
</comment>
<dbReference type="InterPro" id="IPR006656">
    <property type="entry name" value="Mopterin_OxRdtase"/>
</dbReference>
<dbReference type="InterPro" id="IPR041924">
    <property type="entry name" value="Formate_Dh-H_N"/>
</dbReference>
<dbReference type="SUPFAM" id="SSF54862">
    <property type="entry name" value="4Fe-4S ferredoxins"/>
    <property type="match status" value="1"/>
</dbReference>
<evidence type="ECO:0000256" key="4">
    <source>
        <dbReference type="ARBA" id="ARBA00005404"/>
    </source>
</evidence>
<dbReference type="PIRSF" id="PIRSF036643">
    <property type="entry name" value="FDH_alpha"/>
    <property type="match status" value="1"/>
</dbReference>
<keyword evidence="16" id="KW-0472">Membrane</keyword>
<evidence type="ECO:0000256" key="9">
    <source>
        <dbReference type="ARBA" id="ARBA00022723"/>
    </source>
</evidence>
<dbReference type="InterPro" id="IPR050123">
    <property type="entry name" value="Prok_molybdopt-oxidoreductase"/>
</dbReference>
<dbReference type="Gene3D" id="2.20.25.90">
    <property type="entry name" value="ADC-like domains"/>
    <property type="match status" value="1"/>
</dbReference>
<dbReference type="GO" id="GO:0016020">
    <property type="term" value="C:membrane"/>
    <property type="evidence" value="ECO:0007669"/>
    <property type="project" value="UniProtKB-SubCell"/>
</dbReference>
<dbReference type="GO" id="GO:0042773">
    <property type="term" value="P:ATP synthesis coupled electron transport"/>
    <property type="evidence" value="ECO:0007669"/>
    <property type="project" value="InterPro"/>
</dbReference>
<dbReference type="InterPro" id="IPR009010">
    <property type="entry name" value="Asp_de-COase-like_dom_sf"/>
</dbReference>
<evidence type="ECO:0000256" key="7">
    <source>
        <dbReference type="ARBA" id="ARBA00022505"/>
    </source>
</evidence>
<feature type="domain" description="4Fe-4S ferredoxin-type" evidence="19">
    <location>
        <begin position="192"/>
        <end position="221"/>
    </location>
</feature>
<feature type="domain" description="4Fe-4S Mo/W bis-MGD-type" evidence="20">
    <location>
        <begin position="229"/>
        <end position="285"/>
    </location>
</feature>
<evidence type="ECO:0000256" key="3">
    <source>
        <dbReference type="ARBA" id="ARBA00004370"/>
    </source>
</evidence>
<dbReference type="GO" id="GO:0003954">
    <property type="term" value="F:NADH dehydrogenase activity"/>
    <property type="evidence" value="ECO:0007669"/>
    <property type="project" value="TreeGrafter"/>
</dbReference>
<dbReference type="InterPro" id="IPR054351">
    <property type="entry name" value="NADH_UbQ_OxRdtase_ferredoxin"/>
</dbReference>
<dbReference type="Gene3D" id="2.40.40.20">
    <property type="match status" value="1"/>
</dbReference>
<comment type="similarity">
    <text evidence="5">In the C-terminal section; belongs to the prokaryotic molybdopterin-containing oxidoreductase family.</text>
</comment>
<dbReference type="eggNOG" id="COG3383">
    <property type="taxonomic scope" value="Bacteria"/>
</dbReference>
<evidence type="ECO:0000256" key="16">
    <source>
        <dbReference type="ARBA" id="ARBA00023136"/>
    </source>
</evidence>
<dbReference type="Gene3D" id="3.40.228.10">
    <property type="entry name" value="Dimethylsulfoxide Reductase, domain 2"/>
    <property type="match status" value="1"/>
</dbReference>
<evidence type="ECO:0000256" key="17">
    <source>
        <dbReference type="ARBA" id="ARBA00034078"/>
    </source>
</evidence>
<dbReference type="PROSITE" id="PS00198">
    <property type="entry name" value="4FE4S_FER_1"/>
    <property type="match status" value="1"/>
</dbReference>
<keyword evidence="15" id="KW-0520">NAD</keyword>
<dbReference type="GO" id="GO:0051537">
    <property type="term" value="F:2 iron, 2 sulfur cluster binding"/>
    <property type="evidence" value="ECO:0007669"/>
    <property type="project" value="UniProtKB-KW"/>
</dbReference>
<dbReference type="AlphaFoldDB" id="A0A0R1XRJ5"/>
<keyword evidence="23" id="KW-1185">Reference proteome</keyword>
<dbReference type="Pfam" id="PF00384">
    <property type="entry name" value="Molybdopterin"/>
    <property type="match status" value="1"/>
</dbReference>
<evidence type="ECO:0000313" key="23">
    <source>
        <dbReference type="Proteomes" id="UP000051236"/>
    </source>
</evidence>
<dbReference type="InterPro" id="IPR036010">
    <property type="entry name" value="2Fe-2S_ferredoxin-like_sf"/>
</dbReference>
<evidence type="ECO:0000313" key="22">
    <source>
        <dbReference type="EMBL" id="KRM30635.1"/>
    </source>
</evidence>
<dbReference type="SUPFAM" id="SSF53706">
    <property type="entry name" value="Formate dehydrogenase/DMSO reductase, domains 1-3"/>
    <property type="match status" value="1"/>
</dbReference>
<reference evidence="22 23" key="1">
    <citation type="journal article" date="2015" name="Genome Announc.">
        <title>Expanding the biotechnology potential of lactobacilli through comparative genomics of 213 strains and associated genera.</title>
        <authorList>
            <person name="Sun Z."/>
            <person name="Harris H.M."/>
            <person name="McCann A."/>
            <person name="Guo C."/>
            <person name="Argimon S."/>
            <person name="Zhang W."/>
            <person name="Yang X."/>
            <person name="Jeffery I.B."/>
            <person name="Cooney J.C."/>
            <person name="Kagawa T.F."/>
            <person name="Liu W."/>
            <person name="Song Y."/>
            <person name="Salvetti E."/>
            <person name="Wrobel A."/>
            <person name="Rasinkangas P."/>
            <person name="Parkhill J."/>
            <person name="Rea M.C."/>
            <person name="O'Sullivan O."/>
            <person name="Ritari J."/>
            <person name="Douillard F.P."/>
            <person name="Paul Ross R."/>
            <person name="Yang R."/>
            <person name="Briner A.E."/>
            <person name="Felis G.E."/>
            <person name="de Vos W.M."/>
            <person name="Barrangou R."/>
            <person name="Klaenhammer T.R."/>
            <person name="Caufield P.W."/>
            <person name="Cui Y."/>
            <person name="Zhang H."/>
            <person name="O'Toole P.W."/>
        </authorList>
    </citation>
    <scope>NUCLEOTIDE SEQUENCE [LARGE SCALE GENOMIC DNA]</scope>
    <source>
        <strain evidence="22 23">DSM 18527</strain>
    </source>
</reference>
<comment type="similarity">
    <text evidence="4">Belongs to the complex I 75 kDa subunit family.</text>
</comment>
<dbReference type="Pfam" id="PF04879">
    <property type="entry name" value="Molybdop_Fe4S4"/>
    <property type="match status" value="1"/>
</dbReference>
<dbReference type="InterPro" id="IPR006478">
    <property type="entry name" value="Formate_DH_asu"/>
</dbReference>
<dbReference type="CDD" id="cd02753">
    <property type="entry name" value="MopB_Formate-Dh-H"/>
    <property type="match status" value="1"/>
</dbReference>
<comment type="cofactor">
    <cofactor evidence="17">
        <name>[2Fe-2S] cluster</name>
        <dbReference type="ChEBI" id="CHEBI:190135"/>
    </cofactor>
</comment>
<sequence length="916" mass="100348">MMTPKVDVKTVTLSIDGQEVSVPEGTTLMNAATQAGIDIPTLCYLKELAPDGSCRMCTVEIEGAPKGGLVTACTAEARDGMVIHTQNKKVRDSRRFVLDLLLSNHKLDCFKCPSNGDCKLQDYALEYGMMDTTFTGKRQAADQIDSSNPFFDYDPEKCIMCRRCERVCAQRQGQDVIAASQRGFDTKMSPSYGEAWDQSICESCGNCVSACPVGALTAKDHQKYRAFNTTKVRTTCPHCGTGCQLDLIVNQNNVIVGAEPANGPANRNLLCVKGKFASYKFVASPDRIDTPLIKRNGKFEKATWEEAMDLVASKFTELKETYGGTSLAGFSCSRSTNEDNFVFQKMVRTAFASNNVDNCARLCHSASVHGLAHTLGSGAMTNTIEDITTDVDAILLIGSNTTEAHPVIGVQIRQAVQHGAKLIVVDPRQIDLTKHAALTIQPKAGTNVAFINGLMHVIIKEGLEDQDFINKRTENYEAMKKVVADYTPEVVGKICEIDPEAIVAAARMYAKADKAPIIYCLGVTEHSTGTEGVMSMSNLAMLVGKVGRPGCGVNPLRGQNNVQGACDMGCSPFDFPGYQKVANPEVVAKFENAWGTELNPRIGLTSTQVLPAAIKKQIHGLYIFGEDPIVTDPNTAHVRQALESLDFLVVQELFMTETAAYADVILPGISFAEKDGTFTNTERRIQRIRKAVEPTPGAREDFKIFCEVATRMGYPMSYEASSKIMDEIASLVPTFGGVNFKRLENPNGLQWPCRDLDDPGTPIMHVGTFTRGKGLFMALPYKPAQELPDEEYPFLMSTGRMLYQYNTGAMTRRTEGINKLAGRSYIEINIEDANRYGIQDGDKVQVSSRRGTIETYAHVGNIVLPEAVFMTFHFADGNVNELTNSVFDDIARIPEYKVCAVKIKPLNTRVAQNVPS</sequence>
<dbReference type="SUPFAM" id="SSF50692">
    <property type="entry name" value="ADC-like"/>
    <property type="match status" value="1"/>
</dbReference>
<dbReference type="Gene3D" id="3.40.50.740">
    <property type="match status" value="1"/>
</dbReference>
<keyword evidence="10" id="KW-0677">Repeat</keyword>
<dbReference type="InterPro" id="IPR027467">
    <property type="entry name" value="MopterinOxRdtase_cofactor_BS"/>
</dbReference>
<dbReference type="InterPro" id="IPR019574">
    <property type="entry name" value="NADH_UbQ_OxRdtase_Gsu_4Fe4S-bd"/>
</dbReference>
<dbReference type="Pfam" id="PF10588">
    <property type="entry name" value="NADH-G_4Fe-4S_3"/>
    <property type="match status" value="1"/>
</dbReference>
<dbReference type="GO" id="GO:0046872">
    <property type="term" value="F:metal ion binding"/>
    <property type="evidence" value="ECO:0007669"/>
    <property type="project" value="UniProtKB-KW"/>
</dbReference>
<evidence type="ECO:0000256" key="8">
    <source>
        <dbReference type="ARBA" id="ARBA00022714"/>
    </source>
</evidence>
<keyword evidence="13" id="KW-0408">Iron</keyword>
<comment type="subcellular location">
    <subcellularLocation>
        <location evidence="3">Membrane</location>
    </subcellularLocation>
</comment>
<evidence type="ECO:0000256" key="12">
    <source>
        <dbReference type="ARBA" id="ARBA00023002"/>
    </source>
</evidence>
<evidence type="ECO:0000256" key="13">
    <source>
        <dbReference type="ARBA" id="ARBA00023004"/>
    </source>
</evidence>
<keyword evidence="9" id="KW-0479">Metal-binding</keyword>
<dbReference type="SMART" id="SM00926">
    <property type="entry name" value="Molybdop_Fe4S4"/>
    <property type="match status" value="1"/>
</dbReference>
<comment type="cofactor">
    <cofactor evidence="2">
        <name>[4Fe-4S] cluster</name>
        <dbReference type="ChEBI" id="CHEBI:49883"/>
    </cofactor>
</comment>
<dbReference type="EMBL" id="AZGA01000088">
    <property type="protein sequence ID" value="KRM30635.1"/>
    <property type="molecule type" value="Genomic_DNA"/>
</dbReference>
<dbReference type="SUPFAM" id="SSF54292">
    <property type="entry name" value="2Fe-2S ferredoxin-like"/>
    <property type="match status" value="1"/>
</dbReference>
<feature type="domain" description="4Fe-4S ferredoxin-type" evidence="19">
    <location>
        <begin position="149"/>
        <end position="179"/>
    </location>
</feature>
<gene>
    <name evidence="22" type="ORF">FC83_GL001771</name>
</gene>
<dbReference type="GO" id="GO:0008137">
    <property type="term" value="F:NADH dehydrogenase (ubiquinone) activity"/>
    <property type="evidence" value="ECO:0007669"/>
    <property type="project" value="InterPro"/>
</dbReference>
<feature type="domain" description="4Fe-4S His(Cys)3-ligated-type" evidence="21">
    <location>
        <begin position="89"/>
        <end position="128"/>
    </location>
</feature>
<dbReference type="CDD" id="cd02790">
    <property type="entry name" value="MopB_CT_Formate-Dh_H"/>
    <property type="match status" value="1"/>
</dbReference>
<evidence type="ECO:0000256" key="2">
    <source>
        <dbReference type="ARBA" id="ARBA00001966"/>
    </source>
</evidence>
<organism evidence="22 23">
    <name type="scientific">Agrilactobacillus composti DSM 18527 = JCM 14202</name>
    <dbReference type="NCBI Taxonomy" id="1423734"/>
    <lineage>
        <taxon>Bacteria</taxon>
        <taxon>Bacillati</taxon>
        <taxon>Bacillota</taxon>
        <taxon>Bacilli</taxon>
        <taxon>Lactobacillales</taxon>
        <taxon>Lactobacillaceae</taxon>
        <taxon>Agrilactobacillus</taxon>
    </lineage>
</organism>
<evidence type="ECO:0000259" key="21">
    <source>
        <dbReference type="PROSITE" id="PS51839"/>
    </source>
</evidence>
<dbReference type="GO" id="GO:0008863">
    <property type="term" value="F:formate dehydrogenase (NAD+) activity"/>
    <property type="evidence" value="ECO:0007669"/>
    <property type="project" value="InterPro"/>
</dbReference>
<dbReference type="PROSITE" id="PS51379">
    <property type="entry name" value="4FE4S_FER_2"/>
    <property type="match status" value="2"/>
</dbReference>
<dbReference type="FunFam" id="3.30.70.20:FF:000035">
    <property type="entry name" value="Iron hydrogenase 1"/>
    <property type="match status" value="1"/>
</dbReference>
<protein>
    <submittedName>
        <fullName evidence="22">Formate dehydrogenase, alpha subunit</fullName>
    </submittedName>
</protein>
<dbReference type="Gene3D" id="3.30.70.20">
    <property type="match status" value="1"/>
</dbReference>
<evidence type="ECO:0000256" key="10">
    <source>
        <dbReference type="ARBA" id="ARBA00022737"/>
    </source>
</evidence>
<dbReference type="SMART" id="SM00929">
    <property type="entry name" value="NADH-G_4Fe-4S_3"/>
    <property type="match status" value="1"/>
</dbReference>
<dbReference type="Proteomes" id="UP000051236">
    <property type="component" value="Unassembled WGS sequence"/>
</dbReference>
<dbReference type="InterPro" id="IPR000283">
    <property type="entry name" value="NADH_UbQ_OxRdtase_75kDa_su_CS"/>
</dbReference>
<dbReference type="Pfam" id="PF13510">
    <property type="entry name" value="Fer2_4"/>
    <property type="match status" value="1"/>
</dbReference>
<accession>A0A0R1XRJ5</accession>
<evidence type="ECO:0000259" key="20">
    <source>
        <dbReference type="PROSITE" id="PS51669"/>
    </source>
</evidence>
<dbReference type="PROSITE" id="PS00551">
    <property type="entry name" value="MOLYBDOPTERIN_PROK_1"/>
    <property type="match status" value="1"/>
</dbReference>
<evidence type="ECO:0000256" key="14">
    <source>
        <dbReference type="ARBA" id="ARBA00023014"/>
    </source>
</evidence>
<dbReference type="Pfam" id="PF22117">
    <property type="entry name" value="Fer4_Nqo3"/>
    <property type="match status" value="1"/>
</dbReference>
<dbReference type="FunFam" id="3.10.20.740:FF:000004">
    <property type="entry name" value="NADH-quinone oxidoreductase"/>
    <property type="match status" value="1"/>
</dbReference>
<dbReference type="InterPro" id="IPR006963">
    <property type="entry name" value="Mopterin_OxRdtase_4Fe-4S_dom"/>
</dbReference>
<dbReference type="PROSITE" id="PS51085">
    <property type="entry name" value="2FE2S_FER_2"/>
    <property type="match status" value="1"/>
</dbReference>